<dbReference type="eggNOG" id="ENOG5034044">
    <property type="taxonomic scope" value="Bacteria"/>
</dbReference>
<dbReference type="HOGENOM" id="CLU_2117524_0_0_7"/>
<reference evidence="2 3" key="1">
    <citation type="journal article" date="2003" name="Science">
        <title>Genome of Geobacter sulfurreducens: metal reduction in subsurface environments.</title>
        <authorList>
            <person name="Methe B.A."/>
            <person name="Nelson K.E."/>
            <person name="Eisen J.A."/>
            <person name="Paulsen I.T."/>
            <person name="Nelson W."/>
            <person name="Heidelberg J.F."/>
            <person name="Wu D."/>
            <person name="Wu M."/>
            <person name="Ward N."/>
            <person name="Beanan M.J."/>
            <person name="Dodson R.J."/>
            <person name="Madupu R."/>
            <person name="Brinkac L.M."/>
            <person name="Daugherty S.C."/>
            <person name="DeBoy R.T."/>
            <person name="Durkin A.S."/>
            <person name="Gwinn M."/>
            <person name="Kolonay J.F."/>
            <person name="Sullivan S.A."/>
            <person name="Haft D.H."/>
            <person name="Selengut J."/>
            <person name="Davidsen T.M."/>
            <person name="Zafar N."/>
            <person name="White O."/>
            <person name="Tran B."/>
            <person name="Romero C."/>
            <person name="Forberger H.A."/>
            <person name="Weidman J."/>
            <person name="Khouri H."/>
            <person name="Feldblyum T.V."/>
            <person name="Utterback T.R."/>
            <person name="Van Aken S.E."/>
            <person name="Lovley D.R."/>
            <person name="Fraser C.M."/>
        </authorList>
    </citation>
    <scope>NUCLEOTIDE SEQUENCE [LARGE SCALE GENOMIC DNA]</scope>
    <source>
        <strain evidence="3">ATCC 51573 / DSM 12127 / PCA</strain>
    </source>
</reference>
<dbReference type="Proteomes" id="UP000000577">
    <property type="component" value="Chromosome"/>
</dbReference>
<gene>
    <name evidence="2" type="ordered locus">GSU3563</name>
</gene>
<accession>I7EF17</accession>
<dbReference type="STRING" id="243231.GSU3563"/>
<dbReference type="EMBL" id="AE017180">
    <property type="protein sequence ID" value="AFP20462.1"/>
    <property type="molecule type" value="Genomic_DNA"/>
</dbReference>
<protein>
    <recommendedName>
        <fullName evidence="4">PepSY domain-containing protein</fullName>
    </recommendedName>
</protein>
<dbReference type="KEGG" id="gsu:GSU3563"/>
<feature type="chain" id="PRO_5003709337" description="PepSY domain-containing protein" evidence="1">
    <location>
        <begin position="27"/>
        <end position="113"/>
    </location>
</feature>
<name>I7EF17_GEOSL</name>
<dbReference type="OrthoDB" id="5398351at2"/>
<sequence>MMRGKLLLMVSLILLAGALLHSEASACEQCGCNTTYNGYCSNQRWGWYGARKSVSSLEEARRDLTEYYADRDVQVGKIVEKTSYYEAVILDRNKKPVDRVIIHKRSGRIRSVQ</sequence>
<proteinExistence type="predicted"/>
<organism evidence="2 3">
    <name type="scientific">Geobacter sulfurreducens (strain ATCC 51573 / DSM 12127 / PCA)</name>
    <dbReference type="NCBI Taxonomy" id="243231"/>
    <lineage>
        <taxon>Bacteria</taxon>
        <taxon>Pseudomonadati</taxon>
        <taxon>Thermodesulfobacteriota</taxon>
        <taxon>Desulfuromonadia</taxon>
        <taxon>Geobacterales</taxon>
        <taxon>Geobacteraceae</taxon>
        <taxon>Geobacter</taxon>
    </lineage>
</organism>
<keyword evidence="1" id="KW-0732">Signal</keyword>
<evidence type="ECO:0000313" key="3">
    <source>
        <dbReference type="Proteomes" id="UP000000577"/>
    </source>
</evidence>
<dbReference type="EnsemblBacteria" id="AFP20462">
    <property type="protein sequence ID" value="AFP20462"/>
    <property type="gene ID" value="GSU3563"/>
</dbReference>
<dbReference type="InParanoid" id="I7EF17"/>
<evidence type="ECO:0008006" key="4">
    <source>
        <dbReference type="Google" id="ProtNLM"/>
    </source>
</evidence>
<keyword evidence="3" id="KW-1185">Reference proteome</keyword>
<reference evidence="2 3" key="2">
    <citation type="journal article" date="2012" name="BMC Genomics">
        <title>Comparative genomic analysis of Geobacter sulfurreducens KN400, a strain with enhanced capacity for extracellular electron transfer and electricity production.</title>
        <authorList>
            <person name="Butler J.E."/>
            <person name="Young N.D."/>
            <person name="Aklujkar M."/>
            <person name="Lovley D.R."/>
        </authorList>
    </citation>
    <scope>NUCLEOTIDE SEQUENCE [LARGE SCALE GENOMIC DNA]</scope>
    <source>
        <strain evidence="3">ATCC 51573 / DSM 12127 / PCA</strain>
    </source>
</reference>
<feature type="signal peptide" evidence="1">
    <location>
        <begin position="1"/>
        <end position="26"/>
    </location>
</feature>
<dbReference type="AlphaFoldDB" id="I7EF17"/>
<evidence type="ECO:0000313" key="2">
    <source>
        <dbReference type="EMBL" id="AFP20462.1"/>
    </source>
</evidence>
<evidence type="ECO:0000256" key="1">
    <source>
        <dbReference type="SAM" id="SignalP"/>
    </source>
</evidence>